<comment type="caution">
    <text evidence="3">The sequence shown here is derived from an EMBL/GenBank/DDBJ whole genome shotgun (WGS) entry which is preliminary data.</text>
</comment>
<reference evidence="3 4" key="1">
    <citation type="submission" date="2019-09" db="EMBL/GenBank/DDBJ databases">
        <title>Taxonomic organization of the family Brucellaceae based on a phylogenomic approach.</title>
        <authorList>
            <person name="Leclercq S."/>
            <person name="Cloeckaert A."/>
            <person name="Zygmunt M.S."/>
        </authorList>
    </citation>
    <scope>NUCLEOTIDE SEQUENCE [LARGE SCALE GENOMIC DNA]</scope>
    <source>
        <strain evidence="3 4">TA93</strain>
    </source>
</reference>
<dbReference type="Gene3D" id="2.60.40.10">
    <property type="entry name" value="Immunoglobulins"/>
    <property type="match status" value="3"/>
</dbReference>
<dbReference type="InterPro" id="IPR013783">
    <property type="entry name" value="Ig-like_fold"/>
</dbReference>
<name>A0A7V8B0S1_9HYPH</name>
<dbReference type="RefSeq" id="WP_151648472.1">
    <property type="nucleotide sequence ID" value="NZ_WBVY01000007.1"/>
</dbReference>
<sequence length="1292" mass="137251">MKSIGSLRLFLMMAVLYMLAAVNPGWAASVSLETKANQYFQHNFSDDFAAGPYSLESGTLPPGVVMNLSGIIDNPTQVGVYIFTVRGFDENGDDMTVTYTVTVKPLNEIVAHDAVVSLDGNTMGLYPYAYDFWQHVNSGDMAPDQIVIKSVSDSRATISPGSGIRPVYLYLPFAVRGDLVVQYAAVDILNGVESNIASITFTVTRPELALRFNESSPPTSGDTGYGVSFIAENGVGPFMYSYSGKIPAGLVWEEDHNGSGTEFPESAIFTLRGTLPNNGVYPITVTITDALGQSKSISHTIDLGVDVLPTVSDTTITMPYGDSVNIDLSTLITGDFDHIVVYSSGYGSTTVAGNNVTYTGPQKNDPYASNDSFTFSVFTSTGAEVQASVYINLDAATAPVAAPFTIQTSRSKSVEFDLNDHITAGYFDIDHAVITTWPGSGVLDALGNGRYRYTPETGVTGAETIQLQYEVSDTYQWSAPATITIEIAAEKLFQVVDGSLSGKVGQALEHEIAIIDGVAPFTFSIQSPLPAGISISGDKIVGVPTAEGYTISTIEVVDAVNMKATGTFTFTIVAADSVSLPALTLNGKVGESFSQSFAATGGTEPYTYELVDASALPDGLALAGNVISGIPTVDGTFIFELKATDANSATGIQSYTLTVVPADAVVEAPKAENGSLDLDYGQSATVDLAQLITGDVDTIAIVSQPSKGSTKLEGNTVTYVPNEGATGSDNFSFLVSNAGGSATANIAISIKEPTGEAPIAKNHFIRLQPLQAGDVNLTEGAVSKDPITRVHILTSISDEIGNTNLTDTHLGFQPNKAFAGNAVVSYQLENKWGRSAIATATFVVAERPDPSKDAEVAALLKAQVDAAIRLADDQVDNITRRLEQIRAEAPGARSNSFDWQLGVDSKDSARYDHDGNDISAQNSLNARGSFESSNPLAVWTTGYVRLGESSELGSIDMKSTAVGGTAGVDYRFSDAFVGGIAIGFGREMSEIGSNGTENEAKAISGALYGTWHNRNGAFVDGIIGFSHLTMDSTRYVTSTGELAYGSRDGTTVFGSIIGGYRFETDKGLKIEPYAGFRGVVGKLNGFTEHGNDWTNLAYGTTDIRSLKAVAGIRLEKQYETDDFLITPNAKVEYRHELASGTNTALGYADLGTMAYSVMTDPGETSSVVASVGVRVKPKSSSLSVEASAQASMSGSRKPTMTYAVRANWEICGIGFKKTDCMTREQKLTFFKGELSKAEKKKDAKKIAEFKKLLAKAESDLREWNALSAKLTPVPDMNTQFVDTISGKGKRKR</sequence>
<dbReference type="SMART" id="SM00869">
    <property type="entry name" value="Autotransporter"/>
    <property type="match status" value="1"/>
</dbReference>
<dbReference type="Gene3D" id="2.40.128.130">
    <property type="entry name" value="Autotransporter beta-domain"/>
    <property type="match status" value="1"/>
</dbReference>
<gene>
    <name evidence="3" type="ORF">F9K94_21725</name>
</gene>
<dbReference type="GO" id="GO:0005509">
    <property type="term" value="F:calcium ion binding"/>
    <property type="evidence" value="ECO:0007669"/>
    <property type="project" value="InterPro"/>
</dbReference>
<evidence type="ECO:0000313" key="4">
    <source>
        <dbReference type="Proteomes" id="UP000460650"/>
    </source>
</evidence>
<dbReference type="Pfam" id="PF17963">
    <property type="entry name" value="Big_9"/>
    <property type="match status" value="2"/>
</dbReference>
<dbReference type="PANTHER" id="PTHR37494">
    <property type="entry name" value="HEMAGGLUTININ"/>
    <property type="match status" value="1"/>
</dbReference>
<accession>A0A7V8B0S1</accession>
<dbReference type="Gene3D" id="2.60.40.2810">
    <property type="match status" value="1"/>
</dbReference>
<organism evidence="3 4">
    <name type="scientific">Brucella tritici</name>
    <dbReference type="NCBI Taxonomy" id="94626"/>
    <lineage>
        <taxon>Bacteria</taxon>
        <taxon>Pseudomonadati</taxon>
        <taxon>Pseudomonadota</taxon>
        <taxon>Alphaproteobacteria</taxon>
        <taxon>Hyphomicrobiales</taxon>
        <taxon>Brucellaceae</taxon>
        <taxon>Brucella/Ochrobactrum group</taxon>
        <taxon>Brucella</taxon>
    </lineage>
</organism>
<protein>
    <submittedName>
        <fullName evidence="3">Autotransporter domain-containing protein</fullName>
    </submittedName>
</protein>
<dbReference type="Pfam" id="PF05345">
    <property type="entry name" value="He_PIG"/>
    <property type="match status" value="1"/>
</dbReference>
<feature type="domain" description="Autotransporter" evidence="2">
    <location>
        <begin position="931"/>
        <end position="1208"/>
    </location>
</feature>
<proteinExistence type="predicted"/>
<dbReference type="SUPFAM" id="SSF103515">
    <property type="entry name" value="Autotransporter"/>
    <property type="match status" value="1"/>
</dbReference>
<evidence type="ECO:0000259" key="2">
    <source>
        <dbReference type="PROSITE" id="PS51208"/>
    </source>
</evidence>
<dbReference type="GO" id="GO:0019867">
    <property type="term" value="C:outer membrane"/>
    <property type="evidence" value="ECO:0007669"/>
    <property type="project" value="InterPro"/>
</dbReference>
<dbReference type="NCBIfam" id="TIGR01414">
    <property type="entry name" value="autotrans_barl"/>
    <property type="match status" value="1"/>
</dbReference>
<dbReference type="InterPro" id="IPR036709">
    <property type="entry name" value="Autotransporte_beta_dom_sf"/>
</dbReference>
<dbReference type="Proteomes" id="UP000460650">
    <property type="component" value="Unassembled WGS sequence"/>
</dbReference>
<evidence type="ECO:0000313" key="3">
    <source>
        <dbReference type="EMBL" id="KAB2655174.1"/>
    </source>
</evidence>
<feature type="signal peptide" evidence="1">
    <location>
        <begin position="1"/>
        <end position="20"/>
    </location>
</feature>
<feature type="chain" id="PRO_5031343700" evidence="1">
    <location>
        <begin position="21"/>
        <end position="1292"/>
    </location>
</feature>
<keyword evidence="1" id="KW-0732">Signal</keyword>
<dbReference type="PANTHER" id="PTHR37494:SF1">
    <property type="entry name" value="STAPHYLOCOCCUS AUREUS SURFACE PROTEIN A"/>
    <property type="match status" value="1"/>
</dbReference>
<dbReference type="SUPFAM" id="SSF49313">
    <property type="entry name" value="Cadherin-like"/>
    <property type="match status" value="1"/>
</dbReference>
<dbReference type="EMBL" id="WBVY01000007">
    <property type="protein sequence ID" value="KAB2655174.1"/>
    <property type="molecule type" value="Genomic_DNA"/>
</dbReference>
<dbReference type="PROSITE" id="PS51208">
    <property type="entry name" value="AUTOTRANSPORTER"/>
    <property type="match status" value="1"/>
</dbReference>
<dbReference type="Pfam" id="PF03797">
    <property type="entry name" value="Autotransporter"/>
    <property type="match status" value="1"/>
</dbReference>
<dbReference type="InterPro" id="IPR015919">
    <property type="entry name" value="Cadherin-like_sf"/>
</dbReference>
<dbReference type="InterPro" id="IPR005546">
    <property type="entry name" value="Autotransporte_beta"/>
</dbReference>
<dbReference type="InterPro" id="IPR006315">
    <property type="entry name" value="OM_autotransptr_brl_dom"/>
</dbReference>
<evidence type="ECO:0000256" key="1">
    <source>
        <dbReference type="SAM" id="SignalP"/>
    </source>
</evidence>